<reference evidence="2" key="3">
    <citation type="submission" date="2011-03" db="EMBL/GenBank/DDBJ databases">
        <title>Annotation of Magnaporthe poae ATCC 64411.</title>
        <authorList>
            <person name="Ma L.-J."/>
            <person name="Dead R."/>
            <person name="Young S.K."/>
            <person name="Zeng Q."/>
            <person name="Gargeya S."/>
            <person name="Fitzgerald M."/>
            <person name="Haas B."/>
            <person name="Abouelleil A."/>
            <person name="Alvarado L."/>
            <person name="Arachchi H.M."/>
            <person name="Berlin A."/>
            <person name="Brown A."/>
            <person name="Chapman S.B."/>
            <person name="Chen Z."/>
            <person name="Dunbar C."/>
            <person name="Freedman E."/>
            <person name="Gearin G."/>
            <person name="Gellesch M."/>
            <person name="Goldberg J."/>
            <person name="Griggs A."/>
            <person name="Gujja S."/>
            <person name="Heiman D."/>
            <person name="Howarth C."/>
            <person name="Larson L."/>
            <person name="Lui A."/>
            <person name="MacDonald P.J.P."/>
            <person name="Mehta T."/>
            <person name="Montmayeur A."/>
            <person name="Murphy C."/>
            <person name="Neiman D."/>
            <person name="Pearson M."/>
            <person name="Priest M."/>
            <person name="Roberts A."/>
            <person name="Saif S."/>
            <person name="Shea T."/>
            <person name="Shenoy N."/>
            <person name="Sisk P."/>
            <person name="Stolte C."/>
            <person name="Sykes S."/>
            <person name="Yandava C."/>
            <person name="Wortman J."/>
            <person name="Nusbaum C."/>
            <person name="Birren B."/>
        </authorList>
    </citation>
    <scope>NUCLEOTIDE SEQUENCE</scope>
    <source>
        <strain evidence="2">ATCC 64411</strain>
    </source>
</reference>
<feature type="region of interest" description="Disordered" evidence="1">
    <location>
        <begin position="24"/>
        <end position="111"/>
    </location>
</feature>
<organism evidence="3 4">
    <name type="scientific">Magnaporthiopsis poae (strain ATCC 64411 / 73-15)</name>
    <name type="common">Kentucky bluegrass fungus</name>
    <name type="synonym">Magnaporthe poae</name>
    <dbReference type="NCBI Taxonomy" id="644358"/>
    <lineage>
        <taxon>Eukaryota</taxon>
        <taxon>Fungi</taxon>
        <taxon>Dikarya</taxon>
        <taxon>Ascomycota</taxon>
        <taxon>Pezizomycotina</taxon>
        <taxon>Sordariomycetes</taxon>
        <taxon>Sordariomycetidae</taxon>
        <taxon>Magnaporthales</taxon>
        <taxon>Magnaporthaceae</taxon>
        <taxon>Magnaporthiopsis</taxon>
    </lineage>
</organism>
<dbReference type="VEuPathDB" id="FungiDB:MAPG_10569"/>
<sequence length="285" mass="30930">MKVPEITYKIAPRITTTLSHELAKFAEANSPPPSGDSRFLHSVKSPRNKGSTESLLRPADEPADGHPTPENEGAGIAPTPGPGPAAYYVTPTPTRAPGAPPANGISSQPSFVGRCMTRPEYKAAMTEWSREGTGCGQQSQIRSDPQAARSGTFDRDTVSSARSARRSRRGRRAKHVAVHEGNFMLRVDGVKVYVPCYSFGDVITDTIKLEFVDMLGAEMLYDGTIIYIDTLYRSGISSAESRGPTSQNRLHTMMQRPPPVSIRDSRPRAHGPHLVISPQVTEFGS</sequence>
<reference evidence="3" key="4">
    <citation type="journal article" date="2015" name="G3 (Bethesda)">
        <title>Genome sequences of three phytopathogenic species of the Magnaporthaceae family of fungi.</title>
        <authorList>
            <person name="Okagaki L.H."/>
            <person name="Nunes C.C."/>
            <person name="Sailsbery J."/>
            <person name="Clay B."/>
            <person name="Brown D."/>
            <person name="John T."/>
            <person name="Oh Y."/>
            <person name="Young N."/>
            <person name="Fitzgerald M."/>
            <person name="Haas B.J."/>
            <person name="Zeng Q."/>
            <person name="Young S."/>
            <person name="Adiconis X."/>
            <person name="Fan L."/>
            <person name="Levin J.Z."/>
            <person name="Mitchell T.K."/>
            <person name="Okubara P.A."/>
            <person name="Farman M.L."/>
            <person name="Kohn L.M."/>
            <person name="Birren B."/>
            <person name="Ma L.-J."/>
            <person name="Dean R.A."/>
        </authorList>
    </citation>
    <scope>NUCLEOTIDE SEQUENCE</scope>
    <source>
        <strain evidence="3">ATCC 64411 / 73-15</strain>
    </source>
</reference>
<keyword evidence="4" id="KW-1185">Reference proteome</keyword>
<dbReference type="AlphaFoldDB" id="A0A0C4ECY0"/>
<feature type="compositionally biased region" description="Polar residues" evidence="1">
    <location>
        <begin position="238"/>
        <end position="250"/>
    </location>
</feature>
<dbReference type="Proteomes" id="UP000011715">
    <property type="component" value="Unassembled WGS sequence"/>
</dbReference>
<dbReference type="OrthoDB" id="5245434at2759"/>
<dbReference type="EMBL" id="ADBL01002362">
    <property type="status" value="NOT_ANNOTATED_CDS"/>
    <property type="molecule type" value="Genomic_DNA"/>
</dbReference>
<evidence type="ECO:0000313" key="3">
    <source>
        <dbReference type="EnsemblFungi" id="MAPG_10569T0"/>
    </source>
</evidence>
<feature type="region of interest" description="Disordered" evidence="1">
    <location>
        <begin position="238"/>
        <end position="268"/>
    </location>
</feature>
<reference evidence="3" key="5">
    <citation type="submission" date="2015-06" db="UniProtKB">
        <authorList>
            <consortium name="EnsemblFungi"/>
        </authorList>
    </citation>
    <scope>IDENTIFICATION</scope>
    <source>
        <strain evidence="3">ATCC 64411</strain>
    </source>
</reference>
<evidence type="ECO:0000256" key="1">
    <source>
        <dbReference type="SAM" id="MobiDB-lite"/>
    </source>
</evidence>
<protein>
    <submittedName>
        <fullName evidence="2 3">Uncharacterized protein</fullName>
    </submittedName>
</protein>
<dbReference type="EnsemblFungi" id="MAPG_10569T0">
    <property type="protein sequence ID" value="MAPG_10569T0"/>
    <property type="gene ID" value="MAPG_10569"/>
</dbReference>
<feature type="compositionally biased region" description="Low complexity" evidence="1">
    <location>
        <begin position="73"/>
        <end position="97"/>
    </location>
</feature>
<proteinExistence type="predicted"/>
<gene>
    <name evidence="2" type="ORF">MAPG_10569</name>
</gene>
<dbReference type="EMBL" id="GL876975">
    <property type="protein sequence ID" value="KLU90717.1"/>
    <property type="molecule type" value="Genomic_DNA"/>
</dbReference>
<feature type="region of interest" description="Disordered" evidence="1">
    <location>
        <begin position="127"/>
        <end position="173"/>
    </location>
</feature>
<accession>A0A0C4ECY0</accession>
<name>A0A0C4ECY0_MAGP6</name>
<feature type="compositionally biased region" description="Basic residues" evidence="1">
    <location>
        <begin position="163"/>
        <end position="173"/>
    </location>
</feature>
<evidence type="ECO:0000313" key="4">
    <source>
        <dbReference type="Proteomes" id="UP000011715"/>
    </source>
</evidence>
<feature type="compositionally biased region" description="Basic and acidic residues" evidence="1">
    <location>
        <begin position="58"/>
        <end position="69"/>
    </location>
</feature>
<evidence type="ECO:0000313" key="2">
    <source>
        <dbReference type="EMBL" id="KLU90717.1"/>
    </source>
</evidence>
<reference evidence="4" key="1">
    <citation type="submission" date="2010-05" db="EMBL/GenBank/DDBJ databases">
        <title>The genome sequence of Magnaporthe poae strain ATCC 64411.</title>
        <authorList>
            <person name="Ma L.-J."/>
            <person name="Dead R."/>
            <person name="Young S."/>
            <person name="Zeng Q."/>
            <person name="Koehrsen M."/>
            <person name="Alvarado L."/>
            <person name="Berlin A."/>
            <person name="Chapman S.B."/>
            <person name="Chen Z."/>
            <person name="Freedman E."/>
            <person name="Gellesch M."/>
            <person name="Goldberg J."/>
            <person name="Griggs A."/>
            <person name="Gujja S."/>
            <person name="Heilman E.R."/>
            <person name="Heiman D."/>
            <person name="Hepburn T."/>
            <person name="Howarth C."/>
            <person name="Jen D."/>
            <person name="Larson L."/>
            <person name="Mehta T."/>
            <person name="Neiman D."/>
            <person name="Pearson M."/>
            <person name="Roberts A."/>
            <person name="Saif S."/>
            <person name="Shea T."/>
            <person name="Shenoy N."/>
            <person name="Sisk P."/>
            <person name="Stolte C."/>
            <person name="Sykes S."/>
            <person name="Walk T."/>
            <person name="White J."/>
            <person name="Yandava C."/>
            <person name="Haas B."/>
            <person name="Nusbaum C."/>
            <person name="Birren B."/>
        </authorList>
    </citation>
    <scope>NUCLEOTIDE SEQUENCE [LARGE SCALE GENOMIC DNA]</scope>
    <source>
        <strain evidence="4">ATCC 64411 / 73-15</strain>
    </source>
</reference>
<reference evidence="2" key="2">
    <citation type="submission" date="2010-05" db="EMBL/GenBank/DDBJ databases">
        <title>The Genome Sequence of Magnaporthe poae strain ATCC 64411.</title>
        <authorList>
            <consortium name="The Broad Institute Genome Sequencing Platform"/>
            <consortium name="Broad Institute Genome Sequencing Center for Infectious Disease"/>
            <person name="Ma L.-J."/>
            <person name="Dead R."/>
            <person name="Young S."/>
            <person name="Zeng Q."/>
            <person name="Koehrsen M."/>
            <person name="Alvarado L."/>
            <person name="Berlin A."/>
            <person name="Chapman S.B."/>
            <person name="Chen Z."/>
            <person name="Freedman E."/>
            <person name="Gellesch M."/>
            <person name="Goldberg J."/>
            <person name="Griggs A."/>
            <person name="Gujja S."/>
            <person name="Heilman E.R."/>
            <person name="Heiman D."/>
            <person name="Hepburn T."/>
            <person name="Howarth C."/>
            <person name="Jen D."/>
            <person name="Larson L."/>
            <person name="Mehta T."/>
            <person name="Neiman D."/>
            <person name="Pearson M."/>
            <person name="Roberts A."/>
            <person name="Saif S."/>
            <person name="Shea T."/>
            <person name="Shenoy N."/>
            <person name="Sisk P."/>
            <person name="Stolte C."/>
            <person name="Sykes S."/>
            <person name="Walk T."/>
            <person name="White J."/>
            <person name="Yandava C."/>
            <person name="Haas B."/>
            <person name="Nusbaum C."/>
            <person name="Birren B."/>
        </authorList>
    </citation>
    <scope>NUCLEOTIDE SEQUENCE</scope>
    <source>
        <strain evidence="2">ATCC 64411</strain>
    </source>
</reference>